<evidence type="ECO:0000256" key="1">
    <source>
        <dbReference type="SAM" id="Phobius"/>
    </source>
</evidence>
<dbReference type="AlphaFoldDB" id="A0A6G9YU70"/>
<gene>
    <name evidence="3" type="ORF">F5544_43025</name>
</gene>
<feature type="transmembrane region" description="Helical" evidence="1">
    <location>
        <begin position="63"/>
        <end position="83"/>
    </location>
</feature>
<evidence type="ECO:0000313" key="4">
    <source>
        <dbReference type="Proteomes" id="UP000503540"/>
    </source>
</evidence>
<dbReference type="CDD" id="cd06259">
    <property type="entry name" value="YdcF-like"/>
    <property type="match status" value="1"/>
</dbReference>
<organism evidence="3 4">
    <name type="scientific">Nocardia arthritidis</name>
    <dbReference type="NCBI Taxonomy" id="228602"/>
    <lineage>
        <taxon>Bacteria</taxon>
        <taxon>Bacillati</taxon>
        <taxon>Actinomycetota</taxon>
        <taxon>Actinomycetes</taxon>
        <taxon>Mycobacteriales</taxon>
        <taxon>Nocardiaceae</taxon>
        <taxon>Nocardia</taxon>
    </lineage>
</organism>
<dbReference type="Proteomes" id="UP000503540">
    <property type="component" value="Chromosome"/>
</dbReference>
<dbReference type="KEGG" id="nah:F5544_43025"/>
<dbReference type="EMBL" id="CP046172">
    <property type="protein sequence ID" value="QIS16413.1"/>
    <property type="molecule type" value="Genomic_DNA"/>
</dbReference>
<evidence type="ECO:0000313" key="3">
    <source>
        <dbReference type="EMBL" id="QIS16413.1"/>
    </source>
</evidence>
<dbReference type="Pfam" id="PF02698">
    <property type="entry name" value="DUF218"/>
    <property type="match status" value="1"/>
</dbReference>
<dbReference type="InterPro" id="IPR003848">
    <property type="entry name" value="DUF218"/>
</dbReference>
<name>A0A6G9YU70_9NOCA</name>
<reference evidence="3 4" key="1">
    <citation type="journal article" date="2019" name="ACS Chem. Biol.">
        <title>Identification and Mobilization of a Cryptic Antibiotic Biosynthesis Gene Locus from a Human-Pathogenic Nocardia Isolate.</title>
        <authorList>
            <person name="Herisse M."/>
            <person name="Ishida K."/>
            <person name="Porter J.L."/>
            <person name="Howden B."/>
            <person name="Hertweck C."/>
            <person name="Stinear T.P."/>
            <person name="Pidot S.J."/>
        </authorList>
    </citation>
    <scope>NUCLEOTIDE SEQUENCE [LARGE SCALE GENOMIC DNA]</scope>
    <source>
        <strain evidence="3 4">AUSMDU00012717</strain>
    </source>
</reference>
<keyword evidence="1" id="KW-1133">Transmembrane helix</keyword>
<keyword evidence="1" id="KW-0812">Transmembrane</keyword>
<evidence type="ECO:0000259" key="2">
    <source>
        <dbReference type="Pfam" id="PF02698"/>
    </source>
</evidence>
<keyword evidence="4" id="KW-1185">Reference proteome</keyword>
<sequence>MAAPRQRGKGHGNIGCTDGDVGHTVFAQHSVWPRTGPLPGQTAIRRLTRRATIGPVRRHRITWVPLGLIAVLSVAVGALWPVYVDPRVDRPARADAILVLGGAHDGREQLGLRLAHDGYAPRVLFSDPYEHSAVMNRICHSRYSFQVTCFDPSPRTTRGEGRELAALARANNWHRVLVVTFTPHISRARYILEKCWGGELLFLDPAPHLSVARWAWDYAYQSAGFVKAFFEDC</sequence>
<accession>A0A6G9YU70</accession>
<keyword evidence="1" id="KW-0472">Membrane</keyword>
<protein>
    <recommendedName>
        <fullName evidence="2">DUF218 domain-containing protein</fullName>
    </recommendedName>
</protein>
<feature type="domain" description="DUF218" evidence="2">
    <location>
        <begin position="95"/>
        <end position="208"/>
    </location>
</feature>
<proteinExistence type="predicted"/>